<organism evidence="4 5">
    <name type="scientific">Cylindrotheca closterium</name>
    <dbReference type="NCBI Taxonomy" id="2856"/>
    <lineage>
        <taxon>Eukaryota</taxon>
        <taxon>Sar</taxon>
        <taxon>Stramenopiles</taxon>
        <taxon>Ochrophyta</taxon>
        <taxon>Bacillariophyta</taxon>
        <taxon>Bacillariophyceae</taxon>
        <taxon>Bacillariophycidae</taxon>
        <taxon>Bacillariales</taxon>
        <taxon>Bacillariaceae</taxon>
        <taxon>Cylindrotheca</taxon>
    </lineage>
</organism>
<proteinExistence type="predicted"/>
<feature type="region of interest" description="Disordered" evidence="1">
    <location>
        <begin position="339"/>
        <end position="406"/>
    </location>
</feature>
<dbReference type="EMBL" id="CAKOGP040001113">
    <property type="protein sequence ID" value="CAJ1943221.1"/>
    <property type="molecule type" value="Genomic_DNA"/>
</dbReference>
<keyword evidence="5" id="KW-1185">Reference proteome</keyword>
<comment type="caution">
    <text evidence="4">The sequence shown here is derived from an EMBL/GenBank/DDBJ whole genome shotgun (WGS) entry which is preliminary data.</text>
</comment>
<dbReference type="Proteomes" id="UP001295423">
    <property type="component" value="Unassembled WGS sequence"/>
</dbReference>
<feature type="signal peptide" evidence="3">
    <location>
        <begin position="1"/>
        <end position="24"/>
    </location>
</feature>
<keyword evidence="2" id="KW-0472">Membrane</keyword>
<evidence type="ECO:0000313" key="5">
    <source>
        <dbReference type="Proteomes" id="UP001295423"/>
    </source>
</evidence>
<evidence type="ECO:0000256" key="3">
    <source>
        <dbReference type="SAM" id="SignalP"/>
    </source>
</evidence>
<feature type="transmembrane region" description="Helical" evidence="2">
    <location>
        <begin position="299"/>
        <end position="320"/>
    </location>
</feature>
<accession>A0AAD2FJ23</accession>
<feature type="compositionally biased region" description="Polar residues" evidence="1">
    <location>
        <begin position="367"/>
        <end position="386"/>
    </location>
</feature>
<feature type="compositionally biased region" description="Low complexity" evidence="1">
    <location>
        <begin position="387"/>
        <end position="397"/>
    </location>
</feature>
<keyword evidence="3" id="KW-0732">Signal</keyword>
<feature type="compositionally biased region" description="Polar residues" evidence="1">
    <location>
        <begin position="36"/>
        <end position="49"/>
    </location>
</feature>
<keyword evidence="2" id="KW-0812">Transmembrane</keyword>
<reference evidence="4" key="1">
    <citation type="submission" date="2023-08" db="EMBL/GenBank/DDBJ databases">
        <authorList>
            <person name="Audoor S."/>
            <person name="Bilcke G."/>
        </authorList>
    </citation>
    <scope>NUCLEOTIDE SEQUENCE</scope>
</reference>
<dbReference type="AlphaFoldDB" id="A0AAD2FJ23"/>
<feature type="chain" id="PRO_5042229804" evidence="3">
    <location>
        <begin position="25"/>
        <end position="427"/>
    </location>
</feature>
<gene>
    <name evidence="4" type="ORF">CYCCA115_LOCUS8331</name>
</gene>
<name>A0AAD2FJ23_9STRA</name>
<evidence type="ECO:0000313" key="4">
    <source>
        <dbReference type="EMBL" id="CAJ1943221.1"/>
    </source>
</evidence>
<feature type="region of interest" description="Disordered" evidence="1">
    <location>
        <begin position="29"/>
        <end position="51"/>
    </location>
</feature>
<keyword evidence="2" id="KW-1133">Transmembrane helix</keyword>
<evidence type="ECO:0000256" key="1">
    <source>
        <dbReference type="SAM" id="MobiDB-lite"/>
    </source>
</evidence>
<protein>
    <submittedName>
        <fullName evidence="4">Uncharacterized protein</fullName>
    </submittedName>
</protein>
<sequence>MRRRLGLQFVLLIALLLVIRQAFSQEDDYENPAKANATSTGTPNITLPGTLNTTLRPTSSPLLTKAPSKTNAAQDPTPCPTAAPFLLIRPLRNMKVSLFGAYDSSRNDELLILLKSLLEQSLYDAMAKYFVPESDKNEFTTEQDLSNLSILSKVTLEWTTTMFTFDGDPYHSSLQASGTLAFTSYDYFLLHPQTILSLQEQAMAGNATTNHRIDLNHMDWLLEQKNLPLQVGQFIMVEAGEDAPTAAPTTWNLDDDDDIISNVTTDLKDDNIRNNRDDFDETGYTYGPPKSVSKETIRAVLIVACTLSALAFGLFSRFVAIKSKQIKKDRMVCKQSFAKKEGVQDENNSEASNGDFKATGIGMSPMTDKSVSSGSRTQVPSPNDTMSVSSFSDDSVSITNEEDPEAYEVFVEENSGDETDVIEIGRC</sequence>
<evidence type="ECO:0000256" key="2">
    <source>
        <dbReference type="SAM" id="Phobius"/>
    </source>
</evidence>